<keyword evidence="2" id="KW-0456">Lyase</keyword>
<dbReference type="Gene3D" id="1.50.10.100">
    <property type="entry name" value="Chondroitin AC/alginate lyase"/>
    <property type="match status" value="1"/>
</dbReference>
<dbReference type="EMBL" id="DF196784">
    <property type="protein sequence ID" value="GAC75885.1"/>
    <property type="molecule type" value="Genomic_DNA"/>
</dbReference>
<dbReference type="STRING" id="1151754.M9M5N4"/>
<evidence type="ECO:0000313" key="6">
    <source>
        <dbReference type="Proteomes" id="UP000011976"/>
    </source>
</evidence>
<proteinExistence type="predicted"/>
<dbReference type="GO" id="GO:0042597">
    <property type="term" value="C:periplasmic space"/>
    <property type="evidence" value="ECO:0007669"/>
    <property type="project" value="InterPro"/>
</dbReference>
<dbReference type="SUPFAM" id="SSF48230">
    <property type="entry name" value="Chondroitin AC/alginate lyase"/>
    <property type="match status" value="1"/>
</dbReference>
<evidence type="ECO:0000256" key="1">
    <source>
        <dbReference type="ARBA" id="ARBA00022729"/>
    </source>
</evidence>
<feature type="signal peptide" evidence="3">
    <location>
        <begin position="1"/>
        <end position="18"/>
    </location>
</feature>
<dbReference type="InterPro" id="IPR008397">
    <property type="entry name" value="Alginate_lyase_dom"/>
</dbReference>
<gene>
    <name evidence="5" type="ORF">PANT_18d00116</name>
</gene>
<dbReference type="InterPro" id="IPR008929">
    <property type="entry name" value="Chondroitin_lyas"/>
</dbReference>
<evidence type="ECO:0000256" key="2">
    <source>
        <dbReference type="ARBA" id="ARBA00023239"/>
    </source>
</evidence>
<name>M9M5N4_PSEA3</name>
<sequence length="416" mass="45892">MHLRVIPFLAAGVAVAIAAPHHRRHDGFQVDTFKHPGALHSSSDIQRIRNYVEEKKQPWLRAYEHLESMPLVQTSWQSSAHEILVRAAAGTSNLTNNYPSAYRDAHSAYGLALRWLIGGNTSYADAAVRTLDAWGSTLKKIDGNEDKFLAAGLYGYQFANAAELLRDYPGWDSTNKTAFSSMLSSVFAPMNQDFLINHNGKPNFYYANWDLCNIASMMAIGIFTDNATMYNWAVDTFLHGLPDSSIVVNGALPYFSIANFTEADTGKTLMEIQESGRDQGHATLCIALAGIIGQQGQNQDVDLYGAFGNQILNGAEYVSKYNVGQDVPFQPYTSWEGNLTVVSPKARYEVRPGFEAVFAHYNNVRHLDASWTRAFRDYVNSNNTLDIEGGGGDFGPNSGGFDAFGHGTLLYRISPD</sequence>
<dbReference type="OrthoDB" id="526316at2759"/>
<accession>M9M5N4</accession>
<protein>
    <submittedName>
        <fullName evidence="5">Ras-related GTPase</fullName>
    </submittedName>
</protein>
<organism evidence="5 6">
    <name type="scientific">Pseudozyma antarctica (strain T-34)</name>
    <name type="common">Yeast</name>
    <name type="synonym">Candida antarctica</name>
    <dbReference type="NCBI Taxonomy" id="1151754"/>
    <lineage>
        <taxon>Eukaryota</taxon>
        <taxon>Fungi</taxon>
        <taxon>Dikarya</taxon>
        <taxon>Basidiomycota</taxon>
        <taxon>Ustilaginomycotina</taxon>
        <taxon>Ustilaginomycetes</taxon>
        <taxon>Ustilaginales</taxon>
        <taxon>Ustilaginaceae</taxon>
        <taxon>Moesziomyces</taxon>
    </lineage>
</organism>
<reference evidence="6" key="1">
    <citation type="journal article" date="2013" name="Genome Announc.">
        <title>Genome sequence of the basidiomycetous yeast Pseudozyma antarctica T-34, a producer of the glycolipid biosurfactants mannosylerythritol lipids.</title>
        <authorList>
            <person name="Morita T."/>
            <person name="Koike H."/>
            <person name="Koyama Y."/>
            <person name="Hagiwara H."/>
            <person name="Ito E."/>
            <person name="Fukuoka T."/>
            <person name="Imura T."/>
            <person name="Machida M."/>
            <person name="Kitamoto D."/>
        </authorList>
    </citation>
    <scope>NUCLEOTIDE SEQUENCE [LARGE SCALE GENOMIC DNA]</scope>
    <source>
        <strain evidence="6">T-34</strain>
    </source>
</reference>
<dbReference type="GO" id="GO:0016829">
    <property type="term" value="F:lyase activity"/>
    <property type="evidence" value="ECO:0007669"/>
    <property type="project" value="UniProtKB-KW"/>
</dbReference>
<evidence type="ECO:0000313" key="5">
    <source>
        <dbReference type="EMBL" id="GAC75885.1"/>
    </source>
</evidence>
<dbReference type="AlphaFoldDB" id="M9M5N4"/>
<evidence type="ECO:0000256" key="3">
    <source>
        <dbReference type="SAM" id="SignalP"/>
    </source>
</evidence>
<feature type="domain" description="Alginate lyase" evidence="4">
    <location>
        <begin position="98"/>
        <end position="321"/>
    </location>
</feature>
<dbReference type="Pfam" id="PF05426">
    <property type="entry name" value="Alginate_lyase"/>
    <property type="match status" value="1"/>
</dbReference>
<keyword evidence="1 3" id="KW-0732">Signal</keyword>
<evidence type="ECO:0000259" key="4">
    <source>
        <dbReference type="Pfam" id="PF05426"/>
    </source>
</evidence>
<feature type="chain" id="PRO_5004100288" evidence="3">
    <location>
        <begin position="19"/>
        <end position="416"/>
    </location>
</feature>
<dbReference type="Proteomes" id="UP000011976">
    <property type="component" value="Unassembled WGS sequence"/>
</dbReference>